<evidence type="ECO:0000313" key="3">
    <source>
        <dbReference type="Proteomes" id="UP000194798"/>
    </source>
</evidence>
<keyword evidence="2" id="KW-0436">Ligase</keyword>
<evidence type="ECO:0000256" key="1">
    <source>
        <dbReference type="SAM" id="SignalP"/>
    </source>
</evidence>
<gene>
    <name evidence="2" type="ORF">TPSD3_01800</name>
</gene>
<dbReference type="RefSeq" id="WP_086486881.1">
    <property type="nucleotide sequence ID" value="NZ_MSLT01000006.1"/>
</dbReference>
<evidence type="ECO:0000313" key="2">
    <source>
        <dbReference type="EMBL" id="OUD15288.1"/>
    </source>
</evidence>
<keyword evidence="1" id="KW-0732">Signal</keyword>
<reference evidence="2 3" key="1">
    <citation type="submission" date="2016-12" db="EMBL/GenBank/DDBJ databases">
        <title>Thioflexothrix psekupsii D3 genome sequencing and assembly.</title>
        <authorList>
            <person name="Fomenkov A."/>
            <person name="Vincze T."/>
            <person name="Grabovich M."/>
            <person name="Anton B.P."/>
            <person name="Dubinina G."/>
            <person name="Orlova M."/>
            <person name="Belousova E."/>
            <person name="Roberts R.J."/>
        </authorList>
    </citation>
    <scope>NUCLEOTIDE SEQUENCE [LARGE SCALE GENOMIC DNA]</scope>
    <source>
        <strain evidence="2">D3</strain>
    </source>
</reference>
<name>A0A251XAE7_9GAMM</name>
<dbReference type="GO" id="GO:0016874">
    <property type="term" value="F:ligase activity"/>
    <property type="evidence" value="ECO:0007669"/>
    <property type="project" value="UniProtKB-KW"/>
</dbReference>
<dbReference type="Proteomes" id="UP000194798">
    <property type="component" value="Unassembled WGS sequence"/>
</dbReference>
<dbReference type="InterPro" id="IPR019613">
    <property type="entry name" value="DUF4198"/>
</dbReference>
<proteinExistence type="predicted"/>
<keyword evidence="3" id="KW-1185">Reference proteome</keyword>
<feature type="signal peptide" evidence="1">
    <location>
        <begin position="1"/>
        <end position="20"/>
    </location>
</feature>
<sequence length="256" mass="28939">MCYRFFTLPLLLLLSTVCHAHFQTLLPSSDSVADADDKTLTFLLAFTHPMAQGPLMSMEMPRQFGVFLDGKKHDLLAQLTAQQSPNGQQFFHARFTLTQPRDHLFYLEPAPYWEPDEGQLIIHYTKVIVDAFEGVSAWDQLVGFPVEIEPLVRPYGLWTGNLFRGIVKHHAQAVPFAEIEVEYFNDDGVKIPASPFLTQVIKADAQGVFSYAMPKAGWWGFAALIEAEHPQKNPQGELVPVELGGLIWVRTRDMIR</sequence>
<dbReference type="EMBL" id="MSLT01000006">
    <property type="protein sequence ID" value="OUD15288.1"/>
    <property type="molecule type" value="Genomic_DNA"/>
</dbReference>
<feature type="chain" id="PRO_5011757531" evidence="1">
    <location>
        <begin position="21"/>
        <end position="256"/>
    </location>
</feature>
<comment type="caution">
    <text evidence="2">The sequence shown here is derived from an EMBL/GenBank/DDBJ whole genome shotgun (WGS) entry which is preliminary data.</text>
</comment>
<dbReference type="AlphaFoldDB" id="A0A251XAE7"/>
<dbReference type="OrthoDB" id="9780723at2"/>
<protein>
    <submittedName>
        <fullName evidence="2">ATP-dependent DNA ligase</fullName>
    </submittedName>
</protein>
<accession>A0A251XAE7</accession>
<organism evidence="2 3">
    <name type="scientific">Thioflexithrix psekupsensis</name>
    <dbReference type="NCBI Taxonomy" id="1570016"/>
    <lineage>
        <taxon>Bacteria</taxon>
        <taxon>Pseudomonadati</taxon>
        <taxon>Pseudomonadota</taxon>
        <taxon>Gammaproteobacteria</taxon>
        <taxon>Thiotrichales</taxon>
        <taxon>Thioflexithrix</taxon>
    </lineage>
</organism>
<dbReference type="Pfam" id="PF10670">
    <property type="entry name" value="DUF4198"/>
    <property type="match status" value="1"/>
</dbReference>